<protein>
    <recommendedName>
        <fullName evidence="9">RNA polymerase sigma-54 factor</fullName>
    </recommendedName>
</protein>
<evidence type="ECO:0000313" key="13">
    <source>
        <dbReference type="Proteomes" id="UP000244496"/>
    </source>
</evidence>
<dbReference type="PROSITE" id="PS50044">
    <property type="entry name" value="SIGMA54_3"/>
    <property type="match status" value="1"/>
</dbReference>
<dbReference type="Gene3D" id="1.10.10.60">
    <property type="entry name" value="Homeodomain-like"/>
    <property type="match status" value="1"/>
</dbReference>
<evidence type="ECO:0000256" key="8">
    <source>
        <dbReference type="ARBA" id="ARBA00023163"/>
    </source>
</evidence>
<dbReference type="AlphaFoldDB" id="A0A2S0UP31"/>
<keyword evidence="13" id="KW-1185">Reference proteome</keyword>
<evidence type="ECO:0000256" key="5">
    <source>
        <dbReference type="ARBA" id="ARBA00023015"/>
    </source>
</evidence>
<keyword evidence="2 9" id="KW-0240">DNA-directed RNA polymerase</keyword>
<reference evidence="12 13" key="1">
    <citation type="submission" date="2018-04" db="EMBL/GenBank/DDBJ databases">
        <title>Genome sequencing of Gemmobacter.</title>
        <authorList>
            <person name="Yi H."/>
            <person name="Baek M.-G."/>
        </authorList>
    </citation>
    <scope>NUCLEOTIDE SEQUENCE [LARGE SCALE GENOMIC DNA]</scope>
    <source>
        <strain evidence="12 13">HYN0069</strain>
    </source>
</reference>
<dbReference type="Pfam" id="PF04552">
    <property type="entry name" value="Sigma54_DBD"/>
    <property type="match status" value="1"/>
</dbReference>
<dbReference type="PROSITE" id="PS00718">
    <property type="entry name" value="SIGMA54_2"/>
    <property type="match status" value="1"/>
</dbReference>
<evidence type="ECO:0000256" key="1">
    <source>
        <dbReference type="ARBA" id="ARBA00008798"/>
    </source>
</evidence>
<evidence type="ECO:0000256" key="2">
    <source>
        <dbReference type="ARBA" id="ARBA00022478"/>
    </source>
</evidence>
<dbReference type="Proteomes" id="UP000244496">
    <property type="component" value="Chromosome"/>
</dbReference>
<evidence type="ECO:0000259" key="11">
    <source>
        <dbReference type="Pfam" id="PF04963"/>
    </source>
</evidence>
<dbReference type="InterPro" id="IPR000394">
    <property type="entry name" value="RNA_pol_sigma_54"/>
</dbReference>
<dbReference type="GO" id="GO:0001216">
    <property type="term" value="F:DNA-binding transcription activator activity"/>
    <property type="evidence" value="ECO:0007669"/>
    <property type="project" value="InterPro"/>
</dbReference>
<keyword evidence="4 9" id="KW-0548">Nucleotidyltransferase</keyword>
<evidence type="ECO:0000256" key="9">
    <source>
        <dbReference type="PIRNR" id="PIRNR000774"/>
    </source>
</evidence>
<dbReference type="PANTHER" id="PTHR32248">
    <property type="entry name" value="RNA POLYMERASE SIGMA-54 FACTOR"/>
    <property type="match status" value="1"/>
</dbReference>
<dbReference type="InterPro" id="IPR007634">
    <property type="entry name" value="RNA_pol_sigma_54_DNA-bd"/>
</dbReference>
<evidence type="ECO:0000256" key="3">
    <source>
        <dbReference type="ARBA" id="ARBA00022679"/>
    </source>
</evidence>
<dbReference type="PANTHER" id="PTHR32248:SF4">
    <property type="entry name" value="RNA POLYMERASE SIGMA-54 FACTOR"/>
    <property type="match status" value="1"/>
</dbReference>
<evidence type="ECO:0000259" key="10">
    <source>
        <dbReference type="Pfam" id="PF04552"/>
    </source>
</evidence>
<dbReference type="PRINTS" id="PR00045">
    <property type="entry name" value="SIGMA54FCT"/>
</dbReference>
<evidence type="ECO:0000256" key="7">
    <source>
        <dbReference type="ARBA" id="ARBA00023125"/>
    </source>
</evidence>
<proteinExistence type="inferred from homology"/>
<name>A0A2S0UP31_9RHOB</name>
<dbReference type="RefSeq" id="WP_108436369.1">
    <property type="nucleotide sequence ID" value="NZ_CP028918.1"/>
</dbReference>
<gene>
    <name evidence="12" type="primary">rpoN</name>
    <name evidence="12" type="ORF">HYN69_14520</name>
</gene>
<comment type="similarity">
    <text evidence="1 9">Belongs to the sigma-54 factor family.</text>
</comment>
<dbReference type="OrthoDB" id="9814402at2"/>
<dbReference type="GO" id="GO:0016779">
    <property type="term" value="F:nucleotidyltransferase activity"/>
    <property type="evidence" value="ECO:0007669"/>
    <property type="project" value="UniProtKB-KW"/>
</dbReference>
<keyword evidence="5 9" id="KW-0805">Transcription regulation</keyword>
<dbReference type="Pfam" id="PF00309">
    <property type="entry name" value="Sigma54_AID"/>
    <property type="match status" value="1"/>
</dbReference>
<feature type="domain" description="RNA polymerase sigma factor 54 DNA-binding" evidence="10">
    <location>
        <begin position="268"/>
        <end position="414"/>
    </location>
</feature>
<keyword evidence="6 9" id="KW-0731">Sigma factor</keyword>
<accession>A0A2S0UP31</accession>
<dbReference type="Pfam" id="PF04963">
    <property type="entry name" value="Sigma54_CBD"/>
    <property type="match status" value="1"/>
</dbReference>
<dbReference type="KEGG" id="geh:HYN69_14520"/>
<dbReference type="GO" id="GO:0016987">
    <property type="term" value="F:sigma factor activity"/>
    <property type="evidence" value="ECO:0007669"/>
    <property type="project" value="UniProtKB-KW"/>
</dbReference>
<evidence type="ECO:0000256" key="4">
    <source>
        <dbReference type="ARBA" id="ARBA00022695"/>
    </source>
</evidence>
<sequence>METRQNIRVTQSQRMQLNLGLQASIKLLKADAGGLTRFLEEQAAENPRLVLDAPPQDPADWSPRWERAFSGGGLDPDLAAGVGPSLMAHVTEKIAAMDLRGPELRVAGLLAEALEPTGWLGCALDVVAGQAGVPYGLAETVLARLQRIEPAGLFARSLSECLLLQAVEAGVDDTVLRGVLLHLDLMAAGDVARLSRLLAVPADEVQARFRVIRRFDPKPGAHFSALSAQVREPDLIVRKRVEGWVVSLNRSSLPSMSVSAGRGDGRGAARAVIRLVESRNATLLRIGADVLRRQEAALESGLSALRPLTMGDVADALGLHESTVSRVVAGTSIDTPRGTLWLRHLFSVKVGASHSAAALRAMLADLVRREDARKPLSDAALAQALSDGGALVARRTVAKYRDTLGIPAAHRRRKT</sequence>
<dbReference type="Gene3D" id="1.10.10.1330">
    <property type="entry name" value="RNA polymerase sigma-54 factor, core-binding domain"/>
    <property type="match status" value="1"/>
</dbReference>
<keyword evidence="8 9" id="KW-0804">Transcription</keyword>
<dbReference type="GO" id="GO:0000428">
    <property type="term" value="C:DNA-directed RNA polymerase complex"/>
    <property type="evidence" value="ECO:0007669"/>
    <property type="project" value="UniProtKB-KW"/>
</dbReference>
<dbReference type="PROSITE" id="PS00717">
    <property type="entry name" value="SIGMA54_1"/>
    <property type="match status" value="1"/>
</dbReference>
<dbReference type="GO" id="GO:0003677">
    <property type="term" value="F:DNA binding"/>
    <property type="evidence" value="ECO:0007669"/>
    <property type="project" value="UniProtKB-KW"/>
</dbReference>
<dbReference type="InterPro" id="IPR038709">
    <property type="entry name" value="RpoN_core-bd_sf"/>
</dbReference>
<evidence type="ECO:0000256" key="6">
    <source>
        <dbReference type="ARBA" id="ARBA00023082"/>
    </source>
</evidence>
<dbReference type="PIRSF" id="PIRSF000774">
    <property type="entry name" value="RpoN"/>
    <property type="match status" value="1"/>
</dbReference>
<keyword evidence="3 9" id="KW-0808">Transferase</keyword>
<dbReference type="EMBL" id="CP028918">
    <property type="protein sequence ID" value="AWB49552.1"/>
    <property type="molecule type" value="Genomic_DNA"/>
</dbReference>
<dbReference type="NCBIfam" id="TIGR02395">
    <property type="entry name" value="rpoN_sigma"/>
    <property type="match status" value="1"/>
</dbReference>
<keyword evidence="7 9" id="KW-0238">DNA-binding</keyword>
<organism evidence="12 13">
    <name type="scientific">Paragemmobacter aquarius</name>
    <dbReference type="NCBI Taxonomy" id="2169400"/>
    <lineage>
        <taxon>Bacteria</taxon>
        <taxon>Pseudomonadati</taxon>
        <taxon>Pseudomonadota</taxon>
        <taxon>Alphaproteobacteria</taxon>
        <taxon>Rhodobacterales</taxon>
        <taxon>Paracoccaceae</taxon>
        <taxon>Paragemmobacter</taxon>
    </lineage>
</organism>
<feature type="domain" description="RNA polymerase sigma factor 54 core-binding" evidence="11">
    <location>
        <begin position="84"/>
        <end position="259"/>
    </location>
</feature>
<dbReference type="GO" id="GO:0006352">
    <property type="term" value="P:DNA-templated transcription initiation"/>
    <property type="evidence" value="ECO:0007669"/>
    <property type="project" value="InterPro"/>
</dbReference>
<comment type="function">
    <text evidence="9">Sigma factors are initiation factors that promote the attachment of RNA polymerase to specific initiation sites and are then released.</text>
</comment>
<evidence type="ECO:0000313" key="12">
    <source>
        <dbReference type="EMBL" id="AWB49552.1"/>
    </source>
</evidence>
<dbReference type="InterPro" id="IPR007046">
    <property type="entry name" value="RNA_pol_sigma_54_core-bd"/>
</dbReference>